<evidence type="ECO:0000313" key="2">
    <source>
        <dbReference type="Proteomes" id="UP000001963"/>
    </source>
</evidence>
<evidence type="ECO:0000313" key="1">
    <source>
        <dbReference type="EMBL" id="ASV62475.1"/>
    </source>
</evidence>
<gene>
    <name evidence="1" type="ordered locus">GbCGDNIH1_7070</name>
</gene>
<name>A0A286M376_GRABC</name>
<dbReference type="AlphaFoldDB" id="A0A286M376"/>
<organism evidence="1 2">
    <name type="scientific">Granulibacter bethesdensis (strain ATCC BAA-1260 / CGDNIH1)</name>
    <dbReference type="NCBI Taxonomy" id="391165"/>
    <lineage>
        <taxon>Bacteria</taxon>
        <taxon>Pseudomonadati</taxon>
        <taxon>Pseudomonadota</taxon>
        <taxon>Alphaproteobacteria</taxon>
        <taxon>Acetobacterales</taxon>
        <taxon>Acetobacteraceae</taxon>
        <taxon>Granulibacter</taxon>
    </lineage>
</organism>
<protein>
    <submittedName>
        <fullName evidence="1">Uncharacterized protein</fullName>
    </submittedName>
</protein>
<dbReference type="Proteomes" id="UP000001963">
    <property type="component" value="Chromosome"/>
</dbReference>
<dbReference type="EMBL" id="CP000394">
    <property type="protein sequence ID" value="ASV62475.1"/>
    <property type="molecule type" value="Genomic_DNA"/>
</dbReference>
<keyword evidence="2" id="KW-1185">Reference proteome</keyword>
<dbReference type="KEGG" id="gbe:GbCGDNIH1_7070"/>
<accession>A0A286M376</accession>
<sequence>MSSSIPFSDRLRATGTRRGYRYPVAPDVFLLDIQGQAHDAAVTYRGLT</sequence>
<reference evidence="1 2" key="1">
    <citation type="journal article" date="2007" name="J. Bacteriol.">
        <title>Genome sequence analysis of the emerging human pathogenic acetic acid bacterium Granulibacter bethesdensis.</title>
        <authorList>
            <person name="Greenberg D.E."/>
            <person name="Porcella S.F."/>
            <person name="Zelazny A.M."/>
            <person name="Virtaneva K."/>
            <person name="Sturdevant D.E."/>
            <person name="Kupko J.J.III."/>
            <person name="Barbian K.D."/>
            <person name="Babar A."/>
            <person name="Dorward D.W."/>
            <person name="Holland S.M."/>
        </authorList>
    </citation>
    <scope>NUCLEOTIDE SEQUENCE [LARGE SCALE GENOMIC DNA]</scope>
    <source>
        <strain evidence="2">ATCC BAA-1260 / CGDNIH1</strain>
    </source>
</reference>
<proteinExistence type="predicted"/>